<feature type="region of interest" description="Disordered" evidence="1">
    <location>
        <begin position="25"/>
        <end position="48"/>
    </location>
</feature>
<dbReference type="EMBL" id="RQVQ01000036">
    <property type="protein sequence ID" value="RRJ88937.1"/>
    <property type="molecule type" value="Genomic_DNA"/>
</dbReference>
<gene>
    <name evidence="4" type="ORF">EG240_03820</name>
    <name evidence="3" type="ORF">EG240_13095</name>
</gene>
<accession>A0A3P3WHW9</accession>
<dbReference type="EMBL" id="RQVQ01000006">
    <property type="protein sequence ID" value="RRJ92313.1"/>
    <property type="molecule type" value="Genomic_DNA"/>
</dbReference>
<sequence>MKKIIYSILTLSLILSGSLSVTSCGGDDSTTEVTPNPNPNPNPEDNEPQTQELVVTASATSAYLGDTITLSATLDGAAVTSGVTYYVDDVAISGNTITSNTAAVMLVSAKYQNITSDYVSVSFAENPFLTIEGEGNFIYNGTTYEINAGYIDLLGYRPDGIGGATIVWAQYGWNGNNPDSATNFVAVTFDTPATFVNGQVTDYEYPSVDNNIYKSIGFATLNGVDVIANEYTGGEGTVIYNSFNVEANPVTADFNIQITGTHNVSFIYSGDVSTTDSASARMAKVRKFNTPTKELKTNTDIITILKSKVSKQ</sequence>
<dbReference type="RefSeq" id="WP_125017598.1">
    <property type="nucleotide sequence ID" value="NZ_RQVQ01000006.1"/>
</dbReference>
<dbReference type="PROSITE" id="PS51257">
    <property type="entry name" value="PROKAR_LIPOPROTEIN"/>
    <property type="match status" value="1"/>
</dbReference>
<feature type="signal peptide" evidence="2">
    <location>
        <begin position="1"/>
        <end position="23"/>
    </location>
</feature>
<organism evidence="4 5">
    <name type="scientific">Paenimyroides tangerinum</name>
    <dbReference type="NCBI Taxonomy" id="2488728"/>
    <lineage>
        <taxon>Bacteria</taxon>
        <taxon>Pseudomonadati</taxon>
        <taxon>Bacteroidota</taxon>
        <taxon>Flavobacteriia</taxon>
        <taxon>Flavobacteriales</taxon>
        <taxon>Flavobacteriaceae</taxon>
        <taxon>Paenimyroides</taxon>
    </lineage>
</organism>
<evidence type="ECO:0000313" key="5">
    <source>
        <dbReference type="Proteomes" id="UP000275719"/>
    </source>
</evidence>
<reference evidence="4 5" key="1">
    <citation type="submission" date="2018-11" db="EMBL/GenBank/DDBJ databases">
        <title>Flavobacterium sp. nov., YIM 102701-2 draft genome.</title>
        <authorList>
            <person name="Li G."/>
            <person name="Jiang Y."/>
        </authorList>
    </citation>
    <scope>NUCLEOTIDE SEQUENCE [LARGE SCALE GENOMIC DNA]</scope>
    <source>
        <strain evidence="4 5">YIM 102701-2</strain>
    </source>
</reference>
<dbReference type="OrthoDB" id="1359129at2"/>
<evidence type="ECO:0000313" key="4">
    <source>
        <dbReference type="EMBL" id="RRJ92313.1"/>
    </source>
</evidence>
<dbReference type="Proteomes" id="UP000275719">
    <property type="component" value="Unassembled WGS sequence"/>
</dbReference>
<evidence type="ECO:0000313" key="3">
    <source>
        <dbReference type="EMBL" id="RRJ88937.1"/>
    </source>
</evidence>
<keyword evidence="5" id="KW-1185">Reference proteome</keyword>
<feature type="chain" id="PRO_5036087677" evidence="2">
    <location>
        <begin position="24"/>
        <end position="312"/>
    </location>
</feature>
<comment type="caution">
    <text evidence="4">The sequence shown here is derived from an EMBL/GenBank/DDBJ whole genome shotgun (WGS) entry which is preliminary data.</text>
</comment>
<dbReference type="AlphaFoldDB" id="A0A3P3WHW9"/>
<protein>
    <submittedName>
        <fullName evidence="4">Uncharacterized protein</fullName>
    </submittedName>
</protein>
<keyword evidence="2" id="KW-0732">Signal</keyword>
<evidence type="ECO:0000256" key="1">
    <source>
        <dbReference type="SAM" id="MobiDB-lite"/>
    </source>
</evidence>
<name>A0A3P3WHW9_9FLAO</name>
<evidence type="ECO:0000256" key="2">
    <source>
        <dbReference type="SAM" id="SignalP"/>
    </source>
</evidence>
<proteinExistence type="predicted"/>